<feature type="domain" description="Peptidase M16 C-terminal" evidence="2">
    <location>
        <begin position="196"/>
        <end position="373"/>
    </location>
</feature>
<dbReference type="InterPro" id="IPR007863">
    <property type="entry name" value="Peptidase_M16_C"/>
</dbReference>
<dbReference type="InterPro" id="IPR011249">
    <property type="entry name" value="Metalloenz_LuxS/M16"/>
</dbReference>
<evidence type="ECO:0000313" key="3">
    <source>
        <dbReference type="EMBL" id="GGB10263.1"/>
    </source>
</evidence>
<dbReference type="InterPro" id="IPR011765">
    <property type="entry name" value="Pept_M16_N"/>
</dbReference>
<organism evidence="3 4">
    <name type="scientific">Puia dinghuensis</name>
    <dbReference type="NCBI Taxonomy" id="1792502"/>
    <lineage>
        <taxon>Bacteria</taxon>
        <taxon>Pseudomonadati</taxon>
        <taxon>Bacteroidota</taxon>
        <taxon>Chitinophagia</taxon>
        <taxon>Chitinophagales</taxon>
        <taxon>Chitinophagaceae</taxon>
        <taxon>Puia</taxon>
    </lineage>
</organism>
<dbReference type="AlphaFoldDB" id="A0A8J2UFY6"/>
<dbReference type="Proteomes" id="UP000607559">
    <property type="component" value="Unassembled WGS sequence"/>
</dbReference>
<comment type="caution">
    <text evidence="3">The sequence shown here is derived from an EMBL/GenBank/DDBJ whole genome shotgun (WGS) entry which is preliminary data.</text>
</comment>
<dbReference type="GO" id="GO:0046872">
    <property type="term" value="F:metal ion binding"/>
    <property type="evidence" value="ECO:0007669"/>
    <property type="project" value="InterPro"/>
</dbReference>
<name>A0A8J2UFY6_9BACT</name>
<reference evidence="3" key="1">
    <citation type="journal article" date="2014" name="Int. J. Syst. Evol. Microbiol.">
        <title>Complete genome sequence of Corynebacterium casei LMG S-19264T (=DSM 44701T), isolated from a smear-ripened cheese.</title>
        <authorList>
            <consortium name="US DOE Joint Genome Institute (JGI-PGF)"/>
            <person name="Walter F."/>
            <person name="Albersmeier A."/>
            <person name="Kalinowski J."/>
            <person name="Ruckert C."/>
        </authorList>
    </citation>
    <scope>NUCLEOTIDE SEQUENCE</scope>
    <source>
        <strain evidence="3">CGMCC 1.15448</strain>
    </source>
</reference>
<accession>A0A8J2UFY6</accession>
<feature type="domain" description="Peptidase M16 N-terminal" evidence="1">
    <location>
        <begin position="65"/>
        <end position="172"/>
    </location>
</feature>
<proteinExistence type="predicted"/>
<evidence type="ECO:0000313" key="4">
    <source>
        <dbReference type="Proteomes" id="UP000607559"/>
    </source>
</evidence>
<protein>
    <submittedName>
        <fullName evidence="3">Peptidase M16</fullName>
    </submittedName>
</protein>
<dbReference type="EMBL" id="BMJC01000004">
    <property type="protein sequence ID" value="GGB10263.1"/>
    <property type="molecule type" value="Genomic_DNA"/>
</dbReference>
<dbReference type="Pfam" id="PF05193">
    <property type="entry name" value="Peptidase_M16_C"/>
    <property type="match status" value="1"/>
</dbReference>
<reference evidence="3" key="2">
    <citation type="submission" date="2020-09" db="EMBL/GenBank/DDBJ databases">
        <authorList>
            <person name="Sun Q."/>
            <person name="Zhou Y."/>
        </authorList>
    </citation>
    <scope>NUCLEOTIDE SEQUENCE</scope>
    <source>
        <strain evidence="3">CGMCC 1.15448</strain>
    </source>
</reference>
<dbReference type="PANTHER" id="PTHR11851">
    <property type="entry name" value="METALLOPROTEASE"/>
    <property type="match status" value="1"/>
</dbReference>
<dbReference type="Gene3D" id="3.30.830.10">
    <property type="entry name" value="Metalloenzyme, LuxS/M16 peptidase-like"/>
    <property type="match status" value="2"/>
</dbReference>
<evidence type="ECO:0000259" key="2">
    <source>
        <dbReference type="Pfam" id="PF05193"/>
    </source>
</evidence>
<dbReference type="Pfam" id="PF00675">
    <property type="entry name" value="Peptidase_M16"/>
    <property type="match status" value="1"/>
</dbReference>
<dbReference type="SUPFAM" id="SSF63411">
    <property type="entry name" value="LuxS/MPP-like metallohydrolase"/>
    <property type="match status" value="2"/>
</dbReference>
<gene>
    <name evidence="3" type="ORF">GCM10011511_37290</name>
</gene>
<evidence type="ECO:0000259" key="1">
    <source>
        <dbReference type="Pfam" id="PF00675"/>
    </source>
</evidence>
<keyword evidence="4" id="KW-1185">Reference proteome</keyword>
<dbReference type="InterPro" id="IPR050361">
    <property type="entry name" value="MPP/UQCRC_Complex"/>
</dbReference>
<dbReference type="PANTHER" id="PTHR11851:SF224">
    <property type="entry name" value="PROCESSING PROTEASE"/>
    <property type="match status" value="1"/>
</dbReference>
<sequence length="440" mass="49955">MSFGMGVQTIKSILDRTIAPPIKDAIEFDLTLPPYRRHVLSNGIEVYAIDLGNVEAMMVTWIFYAGNSFEKKKGVAAAVNSLLKNGTSKRKAFDINEHFEYYGAYLNRAAHHETAEMTLHCLNKHVGELLPVVAELVTDSVFPVEELDIYKKNAQQRLQVSLKKSDFVATRLIDAYLYGPEHPYGRYMQLEDYQQLEREDLLAFYHQYYQEGTCRILVAGKLPEDIIPRLEASFGSLTIHAPQKGVSLPAPAIIPAAEKRYQIANDPNGVQGSIRIARNFPNRHHPDFQRVQVLNNVFGGFFGSRLMANIREDKGYTYGIYSYLVNNMQESALMISTEAGKEVCAPAITEVYKEMDLLREELIDEEELQMARNFAIGTILGDLDGPFQVASRWKNILLNGLDGDYFKEGVRIIKTIGPEELRELARKYLRPEEFFELVVV</sequence>